<evidence type="ECO:0000256" key="11">
    <source>
        <dbReference type="ARBA" id="ARBA00047365"/>
    </source>
</evidence>
<dbReference type="PIRSF" id="PIRSF000368">
    <property type="entry name" value="NrdG"/>
    <property type="match status" value="1"/>
</dbReference>
<evidence type="ECO:0000256" key="10">
    <source>
        <dbReference type="ARBA" id="ARBA00023014"/>
    </source>
</evidence>
<name>A0A268FDP3_NIACI</name>
<dbReference type="PROSITE" id="PS01087">
    <property type="entry name" value="RADICAL_ACTIVATING"/>
    <property type="match status" value="1"/>
</dbReference>
<dbReference type="InterPro" id="IPR012837">
    <property type="entry name" value="NrdG"/>
</dbReference>
<dbReference type="PANTHER" id="PTHR30352">
    <property type="entry name" value="PYRUVATE FORMATE-LYASE-ACTIVATING ENZYME"/>
    <property type="match status" value="1"/>
</dbReference>
<dbReference type="Gene3D" id="3.20.20.70">
    <property type="entry name" value="Aldolase class I"/>
    <property type="match status" value="1"/>
</dbReference>
<dbReference type="Pfam" id="PF13353">
    <property type="entry name" value="Fer4_12"/>
    <property type="match status" value="1"/>
</dbReference>
<dbReference type="SFLD" id="SFLDS00029">
    <property type="entry name" value="Radical_SAM"/>
    <property type="match status" value="1"/>
</dbReference>
<keyword evidence="7" id="KW-0479">Metal-binding</keyword>
<dbReference type="EC" id="1.97.1.-" evidence="12"/>
<comment type="cofactor">
    <cofactor evidence="1">
        <name>[4Fe-4S] cluster</name>
        <dbReference type="ChEBI" id="CHEBI:49883"/>
    </cofactor>
</comment>
<dbReference type="Proteomes" id="UP000216961">
    <property type="component" value="Unassembled WGS sequence"/>
</dbReference>
<dbReference type="SFLD" id="SFLDF00299">
    <property type="entry name" value="anaerobic_ribonucleoside-triph"/>
    <property type="match status" value="1"/>
</dbReference>
<proteinExistence type="inferred from homology"/>
<comment type="catalytic activity">
    <reaction evidence="11">
        <text>glycyl-[protein] + reduced [flavodoxin] + S-adenosyl-L-methionine = glycin-2-yl radical-[protein] + semiquinone [flavodoxin] + 5'-deoxyadenosine + L-methionine + H(+)</text>
        <dbReference type="Rhea" id="RHEA:61976"/>
        <dbReference type="Rhea" id="RHEA-COMP:10622"/>
        <dbReference type="Rhea" id="RHEA-COMP:14480"/>
        <dbReference type="Rhea" id="RHEA-COMP:15993"/>
        <dbReference type="Rhea" id="RHEA-COMP:15994"/>
        <dbReference type="ChEBI" id="CHEBI:15378"/>
        <dbReference type="ChEBI" id="CHEBI:17319"/>
        <dbReference type="ChEBI" id="CHEBI:29947"/>
        <dbReference type="ChEBI" id="CHEBI:32722"/>
        <dbReference type="ChEBI" id="CHEBI:57618"/>
        <dbReference type="ChEBI" id="CHEBI:57844"/>
        <dbReference type="ChEBI" id="CHEBI:59789"/>
        <dbReference type="ChEBI" id="CHEBI:140311"/>
    </reaction>
</comment>
<dbReference type="EMBL" id="NPBQ01000060">
    <property type="protein sequence ID" value="PAD83447.1"/>
    <property type="molecule type" value="Genomic_DNA"/>
</dbReference>
<dbReference type="InterPro" id="IPR058240">
    <property type="entry name" value="rSAM_sf"/>
</dbReference>
<dbReference type="SFLD" id="SFLDG01066">
    <property type="entry name" value="organic_radical-activating_enz"/>
    <property type="match status" value="1"/>
</dbReference>
<comment type="caution">
    <text evidence="13">The sequence shown here is derived from an EMBL/GenBank/DDBJ whole genome shotgun (WGS) entry which is preliminary data.</text>
</comment>
<evidence type="ECO:0000256" key="5">
    <source>
        <dbReference type="ARBA" id="ARBA00022485"/>
    </source>
</evidence>
<dbReference type="NCBIfam" id="TIGR02491">
    <property type="entry name" value="NrdG"/>
    <property type="match status" value="1"/>
</dbReference>
<dbReference type="SFLD" id="SFLDG01063">
    <property type="entry name" value="activating_enzymes__group_1"/>
    <property type="match status" value="1"/>
</dbReference>
<dbReference type="KEGG" id="bcir:C2I06_00825"/>
<evidence type="ECO:0000256" key="4">
    <source>
        <dbReference type="ARBA" id="ARBA00014281"/>
    </source>
</evidence>
<accession>A0A268FDP3</accession>
<keyword evidence="5" id="KW-0004">4Fe-4S</keyword>
<dbReference type="GO" id="GO:0043365">
    <property type="term" value="F:[formate-C-acetyltransferase]-activating enzyme activity"/>
    <property type="evidence" value="ECO:0007669"/>
    <property type="project" value="InterPro"/>
</dbReference>
<evidence type="ECO:0000256" key="9">
    <source>
        <dbReference type="ARBA" id="ARBA00023004"/>
    </source>
</evidence>
<dbReference type="AlphaFoldDB" id="A0A268FDP3"/>
<dbReference type="SUPFAM" id="SSF102114">
    <property type="entry name" value="Radical SAM enzymes"/>
    <property type="match status" value="1"/>
</dbReference>
<keyword evidence="9" id="KW-0408">Iron</keyword>
<dbReference type="InterPro" id="IPR034457">
    <property type="entry name" value="Organic_radical-activating"/>
</dbReference>
<organism evidence="13 14">
    <name type="scientific">Niallia circulans</name>
    <name type="common">Bacillus circulans</name>
    <dbReference type="NCBI Taxonomy" id="1397"/>
    <lineage>
        <taxon>Bacteria</taxon>
        <taxon>Bacillati</taxon>
        <taxon>Bacillota</taxon>
        <taxon>Bacilli</taxon>
        <taxon>Bacillales</taxon>
        <taxon>Bacillaceae</taxon>
        <taxon>Niallia</taxon>
    </lineage>
</organism>
<evidence type="ECO:0000256" key="1">
    <source>
        <dbReference type="ARBA" id="ARBA00001966"/>
    </source>
</evidence>
<sequence length="176" mass="20310">MRVLSIVEDSIVDGPGLRTTIFFAGCTHYCRGCHNPESWKINGGTEMSIDEIMRKVKQNPLNDITFSGGEPMLQITELKQLAKECKQLNKNIWCYTGYLWEELRATQSDEFAELSMYVDVLVDGRFVLEQKDLSLLFKGSSNQRIIDCQKSLKEDKVCLFNECKREERDREISILN</sequence>
<dbReference type="RefSeq" id="WP_095329977.1">
    <property type="nucleotide sequence ID" value="NZ_CP026031.1"/>
</dbReference>
<evidence type="ECO:0000256" key="8">
    <source>
        <dbReference type="ARBA" id="ARBA00023002"/>
    </source>
</evidence>
<evidence type="ECO:0000256" key="3">
    <source>
        <dbReference type="ARBA" id="ARBA00009777"/>
    </source>
</evidence>
<comment type="similarity">
    <text evidence="3 12">Belongs to the organic radical-activating enzymes family.</text>
</comment>
<keyword evidence="8 12" id="KW-0560">Oxidoreductase</keyword>
<evidence type="ECO:0000256" key="2">
    <source>
        <dbReference type="ARBA" id="ARBA00003852"/>
    </source>
</evidence>
<evidence type="ECO:0000256" key="6">
    <source>
        <dbReference type="ARBA" id="ARBA00022691"/>
    </source>
</evidence>
<dbReference type="InterPro" id="IPR001989">
    <property type="entry name" value="Radical_activat_CS"/>
</dbReference>
<protein>
    <recommendedName>
        <fullName evidence="4 12">Anaerobic ribonucleoside-triphosphate reductase-activating protein</fullName>
        <ecNumber evidence="12">1.97.1.-</ecNumber>
    </recommendedName>
</protein>
<dbReference type="GO" id="GO:0004748">
    <property type="term" value="F:ribonucleoside-diphosphate reductase activity, thioredoxin disulfide as acceptor"/>
    <property type="evidence" value="ECO:0007669"/>
    <property type="project" value="TreeGrafter"/>
</dbReference>
<evidence type="ECO:0000313" key="14">
    <source>
        <dbReference type="Proteomes" id="UP000216961"/>
    </source>
</evidence>
<dbReference type="PANTHER" id="PTHR30352:SF2">
    <property type="entry name" value="ANAEROBIC RIBONUCLEOSIDE-TRIPHOSPHATE REDUCTASE-ACTIVATING PROTEIN"/>
    <property type="match status" value="1"/>
</dbReference>
<dbReference type="InterPro" id="IPR013785">
    <property type="entry name" value="Aldolase_TIM"/>
</dbReference>
<evidence type="ECO:0000256" key="12">
    <source>
        <dbReference type="PIRNR" id="PIRNR000368"/>
    </source>
</evidence>
<keyword evidence="10" id="KW-0411">Iron-sulfur</keyword>
<evidence type="ECO:0000313" key="13">
    <source>
        <dbReference type="EMBL" id="PAD83447.1"/>
    </source>
</evidence>
<dbReference type="InterPro" id="IPR007197">
    <property type="entry name" value="rSAM"/>
</dbReference>
<dbReference type="GO" id="GO:0051539">
    <property type="term" value="F:4 iron, 4 sulfur cluster binding"/>
    <property type="evidence" value="ECO:0007669"/>
    <property type="project" value="UniProtKB-KW"/>
</dbReference>
<keyword evidence="6" id="KW-0949">S-adenosyl-L-methionine</keyword>
<evidence type="ECO:0000256" key="7">
    <source>
        <dbReference type="ARBA" id="ARBA00022723"/>
    </source>
</evidence>
<reference evidence="13 14" key="1">
    <citation type="submission" date="2017-07" db="EMBL/GenBank/DDBJ databases">
        <title>Isolation and whole genome analysis of endospore-forming bacteria from heroin.</title>
        <authorList>
            <person name="Kalinowski J."/>
            <person name="Ahrens B."/>
            <person name="Al-Dilaimi A."/>
            <person name="Winkler A."/>
            <person name="Wibberg D."/>
            <person name="Schleenbecker U."/>
            <person name="Ruckert C."/>
            <person name="Wolfel R."/>
            <person name="Grass G."/>
        </authorList>
    </citation>
    <scope>NUCLEOTIDE SEQUENCE [LARGE SCALE GENOMIC DNA]</scope>
    <source>
        <strain evidence="13 14">7521-2</strain>
    </source>
</reference>
<gene>
    <name evidence="13" type="primary">nrdG</name>
    <name evidence="13" type="ORF">CHH57_09280</name>
</gene>
<comment type="function">
    <text evidence="2 12">Activation of anaerobic ribonucleoside-triphosphate reductase under anaerobic conditions by generation of an organic free radical, using S-adenosylmethionine and reduced flavodoxin as cosubstrates to produce 5'-deoxy-adenosine.</text>
</comment>
<dbReference type="GO" id="GO:0046872">
    <property type="term" value="F:metal ion binding"/>
    <property type="evidence" value="ECO:0007669"/>
    <property type="project" value="UniProtKB-KW"/>
</dbReference>